<dbReference type="EMBL" id="KB007960">
    <property type="protein sequence ID" value="ELR18220.1"/>
    <property type="molecule type" value="Genomic_DNA"/>
</dbReference>
<keyword evidence="2" id="KW-1185">Reference proteome</keyword>
<accession>L8GZ10</accession>
<dbReference type="AlphaFoldDB" id="L8GZ10"/>
<protein>
    <submittedName>
        <fullName evidence="1">Uncharacterized protein</fullName>
    </submittedName>
</protein>
<dbReference type="RefSeq" id="XP_004340240.1">
    <property type="nucleotide sequence ID" value="XM_004340192.1"/>
</dbReference>
<dbReference type="OMA" id="CVIYANS"/>
<dbReference type="KEGG" id="acan:ACA1_369630"/>
<dbReference type="Proteomes" id="UP000011083">
    <property type="component" value="Unassembled WGS sequence"/>
</dbReference>
<proteinExistence type="predicted"/>
<name>L8GZ10_ACACF</name>
<dbReference type="GeneID" id="14919043"/>
<dbReference type="VEuPathDB" id="AmoebaDB:ACA1_369630"/>
<evidence type="ECO:0000313" key="1">
    <source>
        <dbReference type="EMBL" id="ELR18220.1"/>
    </source>
</evidence>
<gene>
    <name evidence="1" type="ORF">ACA1_369630</name>
</gene>
<organism evidence="1 2">
    <name type="scientific">Acanthamoeba castellanii (strain ATCC 30010 / Neff)</name>
    <dbReference type="NCBI Taxonomy" id="1257118"/>
    <lineage>
        <taxon>Eukaryota</taxon>
        <taxon>Amoebozoa</taxon>
        <taxon>Discosea</taxon>
        <taxon>Longamoebia</taxon>
        <taxon>Centramoebida</taxon>
        <taxon>Acanthamoebidae</taxon>
        <taxon>Acanthamoeba</taxon>
    </lineage>
</organism>
<sequence length="75" mass="8405">MQSVEELAAYYEAKPRPECPSCHSAERVAFIVMGRPTANLVAYAERPDSRIRLGGCLVDPDNNPRLYCRSCKLAF</sequence>
<dbReference type="OrthoDB" id="9971200at2759"/>
<evidence type="ECO:0000313" key="2">
    <source>
        <dbReference type="Proteomes" id="UP000011083"/>
    </source>
</evidence>
<reference evidence="1 2" key="1">
    <citation type="journal article" date="2013" name="Genome Biol.">
        <title>Genome of Acanthamoeba castellanii highlights extensive lateral gene transfer and early evolution of tyrosine kinase signaling.</title>
        <authorList>
            <person name="Clarke M."/>
            <person name="Lohan A.J."/>
            <person name="Liu B."/>
            <person name="Lagkouvardos I."/>
            <person name="Roy S."/>
            <person name="Zafar N."/>
            <person name="Bertelli C."/>
            <person name="Schilde C."/>
            <person name="Kianianmomeni A."/>
            <person name="Burglin T.R."/>
            <person name="Frech C."/>
            <person name="Turcotte B."/>
            <person name="Kopec K.O."/>
            <person name="Synnott J.M."/>
            <person name="Choo C."/>
            <person name="Paponov I."/>
            <person name="Finkler A."/>
            <person name="Soon Heng Tan C."/>
            <person name="Hutchins A.P."/>
            <person name="Weinmeier T."/>
            <person name="Rattei T."/>
            <person name="Chu J.S."/>
            <person name="Gimenez G."/>
            <person name="Irimia M."/>
            <person name="Rigden D.J."/>
            <person name="Fitzpatrick D.A."/>
            <person name="Lorenzo-Morales J."/>
            <person name="Bateman A."/>
            <person name="Chiu C.H."/>
            <person name="Tang P."/>
            <person name="Hegemann P."/>
            <person name="Fromm H."/>
            <person name="Raoult D."/>
            <person name="Greub G."/>
            <person name="Miranda-Saavedra D."/>
            <person name="Chen N."/>
            <person name="Nash P."/>
            <person name="Ginger M.L."/>
            <person name="Horn M."/>
            <person name="Schaap P."/>
            <person name="Caler L."/>
            <person name="Loftus B."/>
        </authorList>
    </citation>
    <scope>NUCLEOTIDE SEQUENCE [LARGE SCALE GENOMIC DNA]</scope>
    <source>
        <strain evidence="1 2">Neff</strain>
    </source>
</reference>